<organism evidence="1 2">
    <name type="scientific">[Candida] jaroonii</name>
    <dbReference type="NCBI Taxonomy" id="467808"/>
    <lineage>
        <taxon>Eukaryota</taxon>
        <taxon>Fungi</taxon>
        <taxon>Dikarya</taxon>
        <taxon>Ascomycota</taxon>
        <taxon>Saccharomycotina</taxon>
        <taxon>Pichiomycetes</taxon>
        <taxon>Debaryomycetaceae</taxon>
        <taxon>Yamadazyma</taxon>
    </lineage>
</organism>
<accession>A0ACA9YAG2</accession>
<protein>
    <submittedName>
        <fullName evidence="1">Uncharacterized protein</fullName>
    </submittedName>
</protein>
<name>A0ACA9YAG2_9ASCO</name>
<evidence type="ECO:0000313" key="1">
    <source>
        <dbReference type="EMBL" id="CAH6722057.1"/>
    </source>
</evidence>
<proteinExistence type="predicted"/>
<comment type="caution">
    <text evidence="1">The sequence shown here is derived from an EMBL/GenBank/DDBJ whole genome shotgun (WGS) entry which is preliminary data.</text>
</comment>
<keyword evidence="2" id="KW-1185">Reference proteome</keyword>
<dbReference type="Proteomes" id="UP001152531">
    <property type="component" value="Unassembled WGS sequence"/>
</dbReference>
<reference evidence="1" key="1">
    <citation type="submission" date="2022-06" db="EMBL/GenBank/DDBJ databases">
        <authorList>
            <person name="Legras J.-L."/>
            <person name="Devillers H."/>
            <person name="Grondin C."/>
        </authorList>
    </citation>
    <scope>NUCLEOTIDE SEQUENCE</scope>
    <source>
        <strain evidence="1">CLIB 1444</strain>
    </source>
</reference>
<sequence>MAARKRNRQSVVCVFCKKRKVKCDKGQPCSTCIKYGNDDCTYDNIGINDDLKRDRDQEMTRNEIRLLENKIRKLRNQLEEDNEASSPKDGPVIDKNYPFHELIGVNPVAAHDDKLNFYDRVLPVTSQSMGYKRNNSPFHWITLMKGDIVLSGLLEYLMHITAFQRDGKKVLNSNLKTVETEFEKKLESVDGSVDSKLYKDNNWQNSFATVSQSSNSSQATEVIPSQDINGNANLIGRDIPSFRMSSTSDNDTNGLVLGYNKARNDNTYVQALGEKIRISLPPKEIIWRLLKVFFEEFYFLFPLFDQLEFYQSIIKIIGVVTYKYEPVLEMNIEKRMDFAHIGTLLLILRITYLLLSSRTKLNLKDKKSSLKDPTIKMLLGRPISVQFYDFARQCLGMFDILSTASLPVFQFALLLRLYNVYAPEEGDGDRESEVMIFNNVLLNMAISLGLNREPDHIPGYVGTPQAKHLHRKLWWTVYSMNIHQSFVNGSKFNIRSTDFDTKPLFYEAGFANTNYGEMERVYCEVAGLKLVVFESVLELTDLVSSVKGDADMRMVSKSLEFMETSILKGYGRILDTMDDSHTFSSELRRLAQVRLHLLTATASITILYNFFIYYEKRNNLKLREYYVRKMIVLIGLDLIPLCYEIVHNTSRMFKTIPVVTIVPDMFEAIQKSILVFISFFIRCRTDVMLHNKNEDHDERVVNDPEYIDYFTLLNKTTQLFSIVAKDLIEILVEFSPTYFYAWKLTKSMKAFYEISSNRVLYDCPHLRTLTVLSFTESSIKEIHEILSQTVKKIDEVNSEVQRKTETDDDLSSSASSFTESRAPENVQSFTSDGSHVTPGTPFNWNFDVPNADVPIDAAGVDKIWTEVLASKVDTDGYQNIANYANAGFDNAASFIDFEAIPDLMDGRAMDEMLKSFLEKN</sequence>
<evidence type="ECO:0000313" key="2">
    <source>
        <dbReference type="Proteomes" id="UP001152531"/>
    </source>
</evidence>
<dbReference type="EMBL" id="CALSDN010000008">
    <property type="protein sequence ID" value="CAH6722057.1"/>
    <property type="molecule type" value="Genomic_DNA"/>
</dbReference>
<gene>
    <name evidence="1" type="ORF">CLIB1444_08S00870</name>
</gene>